<reference evidence="1" key="1">
    <citation type="submission" date="2014-11" db="EMBL/GenBank/DDBJ databases">
        <authorList>
            <person name="Amaro Gonzalez C."/>
        </authorList>
    </citation>
    <scope>NUCLEOTIDE SEQUENCE</scope>
</reference>
<protein>
    <submittedName>
        <fullName evidence="1">Uncharacterized protein</fullName>
    </submittedName>
</protein>
<organism evidence="1">
    <name type="scientific">Anguilla anguilla</name>
    <name type="common">European freshwater eel</name>
    <name type="synonym">Muraena anguilla</name>
    <dbReference type="NCBI Taxonomy" id="7936"/>
    <lineage>
        <taxon>Eukaryota</taxon>
        <taxon>Metazoa</taxon>
        <taxon>Chordata</taxon>
        <taxon>Craniata</taxon>
        <taxon>Vertebrata</taxon>
        <taxon>Euteleostomi</taxon>
        <taxon>Actinopterygii</taxon>
        <taxon>Neopterygii</taxon>
        <taxon>Teleostei</taxon>
        <taxon>Anguilliformes</taxon>
        <taxon>Anguillidae</taxon>
        <taxon>Anguilla</taxon>
    </lineage>
</organism>
<dbReference type="AlphaFoldDB" id="A0A0E9WJD1"/>
<sequence>MKKNICHQVSLSNGKSERRINVSGVFQSSALLDKLSVICTHAQAMYAKLHDQTRYIFKHFSSLDDDNF</sequence>
<reference evidence="1" key="2">
    <citation type="journal article" date="2015" name="Fish Shellfish Immunol.">
        <title>Early steps in the European eel (Anguilla anguilla)-Vibrio vulnificus interaction in the gills: Role of the RtxA13 toxin.</title>
        <authorList>
            <person name="Callol A."/>
            <person name="Pajuelo D."/>
            <person name="Ebbesson L."/>
            <person name="Teles M."/>
            <person name="MacKenzie S."/>
            <person name="Amaro C."/>
        </authorList>
    </citation>
    <scope>NUCLEOTIDE SEQUENCE</scope>
</reference>
<evidence type="ECO:0000313" key="1">
    <source>
        <dbReference type="EMBL" id="JAH90381.1"/>
    </source>
</evidence>
<name>A0A0E9WJD1_ANGAN</name>
<proteinExistence type="predicted"/>
<dbReference type="EMBL" id="GBXM01018196">
    <property type="protein sequence ID" value="JAH90381.1"/>
    <property type="molecule type" value="Transcribed_RNA"/>
</dbReference>
<accession>A0A0E9WJD1</accession>